<protein>
    <submittedName>
        <fullName evidence="2">Uncharacterized protein</fullName>
    </submittedName>
</protein>
<accession>A0AAD5Y3E4</accession>
<dbReference type="AlphaFoldDB" id="A0AAD5Y3E4"/>
<evidence type="ECO:0000313" key="3">
    <source>
        <dbReference type="Proteomes" id="UP001210925"/>
    </source>
</evidence>
<keyword evidence="1" id="KW-1133">Transmembrane helix</keyword>
<keyword evidence="3" id="KW-1185">Reference proteome</keyword>
<feature type="transmembrane region" description="Helical" evidence="1">
    <location>
        <begin position="70"/>
        <end position="90"/>
    </location>
</feature>
<dbReference type="Proteomes" id="UP001210925">
    <property type="component" value="Unassembled WGS sequence"/>
</dbReference>
<evidence type="ECO:0000256" key="1">
    <source>
        <dbReference type="SAM" id="Phobius"/>
    </source>
</evidence>
<feature type="transmembrane region" description="Helical" evidence="1">
    <location>
        <begin position="102"/>
        <end position="121"/>
    </location>
</feature>
<keyword evidence="1" id="KW-0812">Transmembrane</keyword>
<keyword evidence="1" id="KW-0472">Membrane</keyword>
<comment type="caution">
    <text evidence="2">The sequence shown here is derived from an EMBL/GenBank/DDBJ whole genome shotgun (WGS) entry which is preliminary data.</text>
</comment>
<proteinExistence type="predicted"/>
<sequence>MDCHKEWYKKYFPQTKMEKLKITTLTCRDPNFKYEGTYNPQWAPYMSEQDFQTILKHLNLAGEKGPNQGLLMFFYFLIAVGFIGFIGVGFNSVNSGPNGNFGLVFVPFIFLIVVSVCAGAYRSATLSAVDKELGATASKLSAELGSKKLLIEYHRNLYAIKVRVSNNRASTENKYDYDIHIYYLRESIQQPQVVLDINSILPILQQAQAQAQPAFANLSQANQSAMANMTPEMQAQFAAFLAQQGNHTQAPPPYKSG</sequence>
<gene>
    <name evidence="2" type="ORF">HK103_004455</name>
</gene>
<evidence type="ECO:0000313" key="2">
    <source>
        <dbReference type="EMBL" id="KAJ3257546.1"/>
    </source>
</evidence>
<dbReference type="EMBL" id="JADGKB010000037">
    <property type="protein sequence ID" value="KAJ3257546.1"/>
    <property type="molecule type" value="Genomic_DNA"/>
</dbReference>
<organism evidence="2 3">
    <name type="scientific">Boothiomyces macroporosus</name>
    <dbReference type="NCBI Taxonomy" id="261099"/>
    <lineage>
        <taxon>Eukaryota</taxon>
        <taxon>Fungi</taxon>
        <taxon>Fungi incertae sedis</taxon>
        <taxon>Chytridiomycota</taxon>
        <taxon>Chytridiomycota incertae sedis</taxon>
        <taxon>Chytridiomycetes</taxon>
        <taxon>Rhizophydiales</taxon>
        <taxon>Terramycetaceae</taxon>
        <taxon>Boothiomyces</taxon>
    </lineage>
</organism>
<reference evidence="2" key="1">
    <citation type="submission" date="2020-05" db="EMBL/GenBank/DDBJ databases">
        <title>Phylogenomic resolution of chytrid fungi.</title>
        <authorList>
            <person name="Stajich J.E."/>
            <person name="Amses K."/>
            <person name="Simmons R."/>
            <person name="Seto K."/>
            <person name="Myers J."/>
            <person name="Bonds A."/>
            <person name="Quandt C.A."/>
            <person name="Barry K."/>
            <person name="Liu P."/>
            <person name="Grigoriev I."/>
            <person name="Longcore J.E."/>
            <person name="James T.Y."/>
        </authorList>
    </citation>
    <scope>NUCLEOTIDE SEQUENCE</scope>
    <source>
        <strain evidence="2">PLAUS21</strain>
    </source>
</reference>
<name>A0AAD5Y3E4_9FUNG</name>